<protein>
    <submittedName>
        <fullName evidence="2">Uncharacterized protein</fullName>
    </submittedName>
</protein>
<proteinExistence type="predicted"/>
<evidence type="ECO:0000313" key="2">
    <source>
        <dbReference type="EMBL" id="JAA90145.1"/>
    </source>
</evidence>
<accession>S4PPI6</accession>
<evidence type="ECO:0000256" key="1">
    <source>
        <dbReference type="SAM" id="Phobius"/>
    </source>
</evidence>
<keyword evidence="1" id="KW-0472">Membrane</keyword>
<reference evidence="2" key="1">
    <citation type="journal article" date="2013" name="BMC Genomics">
        <title>Unscrambling butterfly oogenesis.</title>
        <authorList>
            <person name="Carter J.M."/>
            <person name="Baker S.C."/>
            <person name="Pink R."/>
            <person name="Carter D.R."/>
            <person name="Collins A."/>
            <person name="Tomlin J."/>
            <person name="Gibbs M."/>
            <person name="Breuker C.J."/>
        </authorList>
    </citation>
    <scope>NUCLEOTIDE SEQUENCE</scope>
    <source>
        <tissue evidence="2">Ovary</tissue>
    </source>
</reference>
<sequence>MLKNCSIHFDMRIIEILRYQSFVSRFCWPCSLSYVLCVSFSICQLFLYRNHPPCHTGTRCSHPRSADSCLLKFLY</sequence>
<reference evidence="2" key="2">
    <citation type="submission" date="2013-05" db="EMBL/GenBank/DDBJ databases">
        <authorList>
            <person name="Carter J.-M."/>
            <person name="Baker S.C."/>
            <person name="Pink R."/>
            <person name="Carter D.R.F."/>
            <person name="Collins A."/>
            <person name="Tomlin J."/>
            <person name="Gibbs M."/>
            <person name="Breuker C.J."/>
        </authorList>
    </citation>
    <scope>NUCLEOTIDE SEQUENCE</scope>
    <source>
        <tissue evidence="2">Ovary</tissue>
    </source>
</reference>
<feature type="non-terminal residue" evidence="2">
    <location>
        <position position="75"/>
    </location>
</feature>
<keyword evidence="1" id="KW-0812">Transmembrane</keyword>
<dbReference type="EMBL" id="GAIX01002415">
    <property type="protein sequence ID" value="JAA90145.1"/>
    <property type="molecule type" value="Transcribed_RNA"/>
</dbReference>
<name>S4PPI6_9NEOP</name>
<feature type="transmembrane region" description="Helical" evidence="1">
    <location>
        <begin position="26"/>
        <end position="48"/>
    </location>
</feature>
<keyword evidence="1" id="KW-1133">Transmembrane helix</keyword>
<dbReference type="AlphaFoldDB" id="S4PPI6"/>
<organism evidence="2">
    <name type="scientific">Pararge aegeria</name>
    <name type="common">speckled wood butterfly</name>
    <dbReference type="NCBI Taxonomy" id="116150"/>
    <lineage>
        <taxon>Eukaryota</taxon>
        <taxon>Metazoa</taxon>
        <taxon>Ecdysozoa</taxon>
        <taxon>Arthropoda</taxon>
        <taxon>Hexapoda</taxon>
        <taxon>Insecta</taxon>
        <taxon>Pterygota</taxon>
        <taxon>Neoptera</taxon>
        <taxon>Endopterygota</taxon>
        <taxon>Lepidoptera</taxon>
        <taxon>Glossata</taxon>
        <taxon>Ditrysia</taxon>
        <taxon>Papilionoidea</taxon>
        <taxon>Nymphalidae</taxon>
        <taxon>Satyrinae</taxon>
        <taxon>Satyrini</taxon>
        <taxon>Parargina</taxon>
        <taxon>Pararge</taxon>
    </lineage>
</organism>